<dbReference type="Pfam" id="PF00408">
    <property type="entry name" value="PGM_PMM_IV"/>
    <property type="match status" value="1"/>
</dbReference>
<accession>A0A0F7WV01</accession>
<dbReference type="InterPro" id="IPR036900">
    <property type="entry name" value="A-D-PHexomutase_C_sf"/>
</dbReference>
<dbReference type="InterPro" id="IPR005844">
    <property type="entry name" value="A-D-PHexomutase_a/b/a-I"/>
</dbReference>
<dbReference type="InterPro" id="IPR016066">
    <property type="entry name" value="A-D-PHexomutase_CS"/>
</dbReference>
<dbReference type="PANTHER" id="PTHR45745:SF1">
    <property type="entry name" value="PHOSPHOGLUCOMUTASE 2B-RELATED"/>
    <property type="match status" value="1"/>
</dbReference>
<evidence type="ECO:0000256" key="3">
    <source>
        <dbReference type="ARBA" id="ARBA00022553"/>
    </source>
</evidence>
<dbReference type="InterPro" id="IPR005843">
    <property type="entry name" value="A-D-PHexomutase_C"/>
</dbReference>
<dbReference type="EC" id="5.4.2.2" evidence="11"/>
<evidence type="ECO:0000259" key="10">
    <source>
        <dbReference type="Pfam" id="PF02880"/>
    </source>
</evidence>
<dbReference type="GO" id="GO:0000287">
    <property type="term" value="F:magnesium ion binding"/>
    <property type="evidence" value="ECO:0007669"/>
    <property type="project" value="InterPro"/>
</dbReference>
<evidence type="ECO:0000259" key="9">
    <source>
        <dbReference type="Pfam" id="PF02879"/>
    </source>
</evidence>
<evidence type="ECO:0000256" key="1">
    <source>
        <dbReference type="ARBA" id="ARBA00001946"/>
    </source>
</evidence>
<dbReference type="PROSITE" id="PS00710">
    <property type="entry name" value="PGM_PMM"/>
    <property type="match status" value="1"/>
</dbReference>
<dbReference type="Pfam" id="PF02878">
    <property type="entry name" value="PGM_PMM_I"/>
    <property type="match status" value="1"/>
</dbReference>
<dbReference type="Pfam" id="PF02880">
    <property type="entry name" value="PGM_PMM_III"/>
    <property type="match status" value="1"/>
</dbReference>
<dbReference type="GO" id="GO:0006166">
    <property type="term" value="P:purine ribonucleoside salvage"/>
    <property type="evidence" value="ECO:0007669"/>
    <property type="project" value="TreeGrafter"/>
</dbReference>
<dbReference type="GO" id="GO:0008973">
    <property type="term" value="F:phosphopentomutase activity"/>
    <property type="evidence" value="ECO:0007669"/>
    <property type="project" value="TreeGrafter"/>
</dbReference>
<evidence type="ECO:0000256" key="5">
    <source>
        <dbReference type="ARBA" id="ARBA00022842"/>
    </source>
</evidence>
<keyword evidence="3" id="KW-0597">Phosphoprotein</keyword>
<dbReference type="Gene3D" id="3.30.310.50">
    <property type="entry name" value="Alpha-D-phosphohexomutase, C-terminal domain"/>
    <property type="match status" value="1"/>
</dbReference>
<dbReference type="InterPro" id="IPR005841">
    <property type="entry name" value="Alpha-D-phosphohexomutase_SF"/>
</dbReference>
<dbReference type="CDD" id="cd05799">
    <property type="entry name" value="PGM2"/>
    <property type="match status" value="1"/>
</dbReference>
<keyword evidence="5" id="KW-0460">Magnesium</keyword>
<dbReference type="AlphaFoldDB" id="A0A0F7WV01"/>
<dbReference type="PANTHER" id="PTHR45745">
    <property type="entry name" value="PHOSPHOMANNOMUTASE 45A"/>
    <property type="match status" value="1"/>
</dbReference>
<feature type="domain" description="Alpha-D-phosphohexomutase C-terminal" evidence="7">
    <location>
        <begin position="541"/>
        <end position="563"/>
    </location>
</feature>
<reference evidence="11" key="1">
    <citation type="submission" date="2015-05" db="EMBL/GenBank/DDBJ databases">
        <authorList>
            <person name="Rattei Thomas"/>
        </authorList>
    </citation>
    <scope>NUCLEOTIDE SEQUENCE</scope>
    <source>
        <strain evidence="11">DC9</strain>
    </source>
</reference>
<evidence type="ECO:0000256" key="6">
    <source>
        <dbReference type="ARBA" id="ARBA00023235"/>
    </source>
</evidence>
<dbReference type="Pfam" id="PF02879">
    <property type="entry name" value="PGM_PMM_II"/>
    <property type="match status" value="1"/>
</dbReference>
<gene>
    <name evidence="11" type="primary">pgcA</name>
    <name evidence="11" type="ORF">BN1224_DC9_AL_00070</name>
</gene>
<feature type="domain" description="Alpha-D-phosphohexomutase alpha/beta/alpha" evidence="8">
    <location>
        <begin position="59"/>
        <end position="195"/>
    </location>
</feature>
<dbReference type="EMBL" id="LN847020">
    <property type="protein sequence ID" value="CRI42184.1"/>
    <property type="molecule type" value="Genomic_DNA"/>
</dbReference>
<evidence type="ECO:0000259" key="7">
    <source>
        <dbReference type="Pfam" id="PF00408"/>
    </source>
</evidence>
<dbReference type="InterPro" id="IPR005845">
    <property type="entry name" value="A-D-PHexomutase_a/b/a-II"/>
</dbReference>
<protein>
    <submittedName>
        <fullName evidence="11">Phosphoglucomutase</fullName>
        <ecNumber evidence="11">5.4.2.2</ecNumber>
    </submittedName>
</protein>
<dbReference type="SUPFAM" id="SSF53738">
    <property type="entry name" value="Phosphoglucomutase, first 3 domains"/>
    <property type="match status" value="3"/>
</dbReference>
<keyword evidence="4" id="KW-0479">Metal-binding</keyword>
<comment type="similarity">
    <text evidence="2">Belongs to the phosphohexose mutase family.</text>
</comment>
<organism evidence="11">
    <name type="scientific">Chlamydia pneumoniae</name>
    <name type="common">Chlamydophila pneumoniae</name>
    <dbReference type="NCBI Taxonomy" id="83558"/>
    <lineage>
        <taxon>Bacteria</taxon>
        <taxon>Pseudomonadati</taxon>
        <taxon>Chlamydiota</taxon>
        <taxon>Chlamydiia</taxon>
        <taxon>Chlamydiales</taxon>
        <taxon>Chlamydiaceae</taxon>
        <taxon>Chlamydia/Chlamydophila group</taxon>
        <taxon>Chlamydia</taxon>
    </lineage>
</organism>
<evidence type="ECO:0000259" key="8">
    <source>
        <dbReference type="Pfam" id="PF02878"/>
    </source>
</evidence>
<comment type="cofactor">
    <cofactor evidence="1">
        <name>Mg(2+)</name>
        <dbReference type="ChEBI" id="CHEBI:18420"/>
    </cofactor>
</comment>
<dbReference type="GO" id="GO:0005975">
    <property type="term" value="P:carbohydrate metabolic process"/>
    <property type="evidence" value="ECO:0007669"/>
    <property type="project" value="InterPro"/>
</dbReference>
<feature type="domain" description="Alpha-D-phosphohexomutase alpha/beta/alpha" evidence="10">
    <location>
        <begin position="336"/>
        <end position="462"/>
    </location>
</feature>
<sequence>MSLMKEVEQRIRSLYDAVTAENICRWLSNDCTQQDAKTILGWLDTDPAQLEDLFGATLTFGTGGLRSLMGIGTNRINLFTIRRTTQGLVQVLRAHLPHPGDPMRVVVGCDTRHNSIEFAQETAKVLAGNGCEVFLFQYPEPLALVSFTVRYERAIGGVMITASHNPPNYNGYKVYMASGGQVLPPLDQEIVAACSAVNEILSVPSIDHPNIHLIGKEYEALYRDTLKQLQLYPEANRISGRSLSISYSPLHGTGISLVPHVLKDWGFLSVHLVEKQAIGDGDFPTVQLPNPEDPEALTLGIEQMLANDGDLFIATDPDADRVGVVCLEDGQPYRFNGNQMASLLADHILGASSKTRHLGEHDKLVKSLVTTEMLSAIAKHYHVDLINVGTGFKYIGEKIESWRNSTNKFVFGAEESYGCLYGTHVEDKDAIIASALIAEAALQQKLQGKTLRDALLSLYETYGYFANKTESVVFSAKTDEQEIRKKLSHLEEISSANFFSGKYQVEKFENYKQGIGFNLLSKDSYALTLPKTSMLCYYFSGGGRVIIRPSGTEPKIKFYFEMSTHYPERVTDKEIQKQREAESFQHLDDFIFDFKEKFSNL</sequence>
<evidence type="ECO:0000256" key="4">
    <source>
        <dbReference type="ARBA" id="ARBA00022723"/>
    </source>
</evidence>
<dbReference type="InterPro" id="IPR016055">
    <property type="entry name" value="A-D-PHexomutase_a/b/a-I/II/III"/>
</dbReference>
<dbReference type="SUPFAM" id="SSF55957">
    <property type="entry name" value="Phosphoglucomutase, C-terminal domain"/>
    <property type="match status" value="1"/>
</dbReference>
<name>A0A0F7WV01_CHLPN</name>
<evidence type="ECO:0000256" key="2">
    <source>
        <dbReference type="ARBA" id="ARBA00010231"/>
    </source>
</evidence>
<keyword evidence="6 11" id="KW-0413">Isomerase</keyword>
<dbReference type="Gene3D" id="3.40.120.10">
    <property type="entry name" value="Alpha-D-Glucose-1,6-Bisphosphate, subunit A, domain 3"/>
    <property type="match status" value="3"/>
</dbReference>
<feature type="domain" description="Alpha-D-phosphohexomutase alpha/beta/alpha" evidence="9">
    <location>
        <begin position="226"/>
        <end position="327"/>
    </location>
</feature>
<dbReference type="GO" id="GO:0004614">
    <property type="term" value="F:phosphoglucomutase activity"/>
    <property type="evidence" value="ECO:0007669"/>
    <property type="project" value="UniProtKB-EC"/>
</dbReference>
<dbReference type="InterPro" id="IPR005846">
    <property type="entry name" value="A-D-PHexomutase_a/b/a-III"/>
</dbReference>
<evidence type="ECO:0000313" key="11">
    <source>
        <dbReference type="EMBL" id="CRI42184.1"/>
    </source>
</evidence>
<dbReference type="PRINTS" id="PR00509">
    <property type="entry name" value="PGMPMM"/>
</dbReference>
<proteinExistence type="inferred from homology"/>